<name>A0ABY4WGD8_9BACL</name>
<dbReference type="Proteomes" id="UP001056500">
    <property type="component" value="Chromosome"/>
</dbReference>
<sequence>MGRKGVSEPLRYQFVYNERMGIQLPDLPLAWEEYTPTERADILLEWEEIRSTIPDRIIKLEATINEKQSQLSEEENFPRCCELNSEIHELASIINDLNIWFRVQQDYETKTHQ</sequence>
<accession>A0ABY4WGD8</accession>
<organism evidence="1 2">
    <name type="scientific">Brevibacillus ruminantium</name>
    <dbReference type="NCBI Taxonomy" id="2950604"/>
    <lineage>
        <taxon>Bacteria</taxon>
        <taxon>Bacillati</taxon>
        <taxon>Bacillota</taxon>
        <taxon>Bacilli</taxon>
        <taxon>Bacillales</taxon>
        <taxon>Paenibacillaceae</taxon>
        <taxon>Brevibacillus</taxon>
    </lineage>
</organism>
<evidence type="ECO:0000313" key="1">
    <source>
        <dbReference type="EMBL" id="USG63716.1"/>
    </source>
</evidence>
<evidence type="ECO:0000313" key="2">
    <source>
        <dbReference type="Proteomes" id="UP001056500"/>
    </source>
</evidence>
<gene>
    <name evidence="1" type="ORF">NDK47_16205</name>
</gene>
<dbReference type="EMBL" id="CP098755">
    <property type="protein sequence ID" value="USG63716.1"/>
    <property type="molecule type" value="Genomic_DNA"/>
</dbReference>
<keyword evidence="2" id="KW-1185">Reference proteome</keyword>
<protein>
    <submittedName>
        <fullName evidence="1">Uncharacterized protein</fullName>
    </submittedName>
</protein>
<reference evidence="1" key="1">
    <citation type="submission" date="2022-06" db="EMBL/GenBank/DDBJ databases">
        <title>Genome sequencing of Brevibacillus sp. BB3-R1.</title>
        <authorList>
            <person name="Heo J."/>
            <person name="Lee D."/>
            <person name="Won M."/>
            <person name="Han B.-H."/>
            <person name="Hong S.-B."/>
            <person name="Kwon S.-W."/>
        </authorList>
    </citation>
    <scope>NUCLEOTIDE SEQUENCE</scope>
    <source>
        <strain evidence="1">BB3-R1</strain>
    </source>
</reference>
<dbReference type="RefSeq" id="WP_251870795.1">
    <property type="nucleotide sequence ID" value="NZ_CP098755.1"/>
</dbReference>
<proteinExistence type="predicted"/>